<sequence length="441" mass="47745">MAKTAGKSAFVFIFITILLNMIGFGVIMPVMPQLIMQVTGEDVSHAAKWGGYLSVVYAIMQFLMMPIIGGLSDRFGRRPVMLTSLAAYSFDFFIMAIAPTIGIILIARILAGAFAATFSTANAYIADISPPEKRAANFGLIGAAFGVGFIIGPGIGGFLGEHFGPRAPFYFVAATGAVNFLFGFFAMPETLTPENRRPFDWRRANALGSFRQFSKYPVMLPIAAVLFFAQLAHWTYPSIWSYYAIEKFSWSEAMIGASLMYMGLMSGLVQGGLTRVAIPKLGERRAALFGISITAIGYLCFAFAGKGWMIFVILTFTALGGLAQPSLQGIMSRTIPPNAQGELQGAIAALNSLTMVFSPWIMTQMFAAFSSPGEPFTLFGATILPEGAPFYFPGAPLVFAFVLELFALALLFLAFKRIQRPREEAAVDAEHAAEQPSPTNI</sequence>
<feature type="transmembrane region" description="Helical" evidence="8">
    <location>
        <begin position="49"/>
        <end position="68"/>
    </location>
</feature>
<evidence type="ECO:0000259" key="9">
    <source>
        <dbReference type="PROSITE" id="PS50850"/>
    </source>
</evidence>
<evidence type="ECO:0000256" key="6">
    <source>
        <dbReference type="ARBA" id="ARBA00022989"/>
    </source>
</evidence>
<evidence type="ECO:0000256" key="7">
    <source>
        <dbReference type="ARBA" id="ARBA00023136"/>
    </source>
</evidence>
<keyword evidence="5 8" id="KW-0812">Transmembrane</keyword>
<keyword evidence="7 8" id="KW-0472">Membrane</keyword>
<accession>A0ABW1KUC3</accession>
<name>A0ABW1KUC3_9PROT</name>
<feature type="transmembrane region" description="Helical" evidence="8">
    <location>
        <begin position="9"/>
        <end position="29"/>
    </location>
</feature>
<reference evidence="10 11" key="1">
    <citation type="submission" date="2024-09" db="EMBL/GenBank/DDBJ databases">
        <authorList>
            <person name="Zhang Z.-H."/>
        </authorList>
    </citation>
    <scope>NUCLEOTIDE SEQUENCE [LARGE SCALE GENOMIC DNA]</scope>
    <source>
        <strain evidence="10 11">HHTR114</strain>
    </source>
</reference>
<feature type="domain" description="Major facilitator superfamily (MFS) profile" evidence="9">
    <location>
        <begin position="9"/>
        <end position="421"/>
    </location>
</feature>
<dbReference type="PANTHER" id="PTHR23504:SF15">
    <property type="entry name" value="MAJOR FACILITATOR SUPERFAMILY (MFS) PROFILE DOMAIN-CONTAINING PROTEIN"/>
    <property type="match status" value="1"/>
</dbReference>
<dbReference type="InterPro" id="IPR001958">
    <property type="entry name" value="Tet-R_TetA/multi-R_MdtG-like"/>
</dbReference>
<feature type="transmembrane region" description="Helical" evidence="8">
    <location>
        <begin position="390"/>
        <end position="415"/>
    </location>
</feature>
<comment type="subcellular location">
    <subcellularLocation>
        <location evidence="2">Membrane</location>
        <topology evidence="2">Multi-pass membrane protein</topology>
    </subcellularLocation>
</comment>
<evidence type="ECO:0000256" key="4">
    <source>
        <dbReference type="ARBA" id="ARBA00022448"/>
    </source>
</evidence>
<dbReference type="Proteomes" id="UP001596116">
    <property type="component" value="Unassembled WGS sequence"/>
</dbReference>
<feature type="transmembrane region" description="Helical" evidence="8">
    <location>
        <begin position="80"/>
        <end position="98"/>
    </location>
</feature>
<keyword evidence="11" id="KW-1185">Reference proteome</keyword>
<keyword evidence="4" id="KW-0813">Transport</keyword>
<dbReference type="PANTHER" id="PTHR23504">
    <property type="entry name" value="MAJOR FACILITATOR SUPERFAMILY DOMAIN-CONTAINING PROTEIN 10"/>
    <property type="match status" value="1"/>
</dbReference>
<dbReference type="Pfam" id="PF07690">
    <property type="entry name" value="MFS_1"/>
    <property type="match status" value="1"/>
</dbReference>
<feature type="transmembrane region" description="Helical" evidence="8">
    <location>
        <begin position="213"/>
        <end position="233"/>
    </location>
</feature>
<comment type="function">
    <text evidence="1">Resistance to tetracycline by an active tetracycline efflux. This is an energy-dependent process that decreases the accumulation of the antibiotic in whole cells. This protein functions as a metal-tetracycline/H(+) antiporter.</text>
</comment>
<comment type="similarity">
    <text evidence="3">Belongs to the major facilitator superfamily. TCR/Tet family.</text>
</comment>
<dbReference type="SUPFAM" id="SSF103473">
    <property type="entry name" value="MFS general substrate transporter"/>
    <property type="match status" value="1"/>
</dbReference>
<proteinExistence type="inferred from homology"/>
<feature type="transmembrane region" description="Helical" evidence="8">
    <location>
        <begin position="104"/>
        <end position="126"/>
    </location>
</feature>
<feature type="transmembrane region" description="Helical" evidence="8">
    <location>
        <begin position="310"/>
        <end position="327"/>
    </location>
</feature>
<dbReference type="InterPro" id="IPR005829">
    <property type="entry name" value="Sugar_transporter_CS"/>
</dbReference>
<evidence type="ECO:0000313" key="10">
    <source>
        <dbReference type="EMBL" id="MFC6034053.1"/>
    </source>
</evidence>
<dbReference type="EMBL" id="JBHPON010000001">
    <property type="protein sequence ID" value="MFC6034053.1"/>
    <property type="molecule type" value="Genomic_DNA"/>
</dbReference>
<dbReference type="InterPro" id="IPR011701">
    <property type="entry name" value="MFS"/>
</dbReference>
<evidence type="ECO:0000256" key="1">
    <source>
        <dbReference type="ARBA" id="ARBA00003279"/>
    </source>
</evidence>
<dbReference type="RefSeq" id="WP_379880645.1">
    <property type="nucleotide sequence ID" value="NZ_JBHPON010000001.1"/>
</dbReference>
<dbReference type="PRINTS" id="PR01035">
    <property type="entry name" value="TCRTETA"/>
</dbReference>
<organism evidence="10 11">
    <name type="scientific">Hyphococcus aureus</name>
    <dbReference type="NCBI Taxonomy" id="2666033"/>
    <lineage>
        <taxon>Bacteria</taxon>
        <taxon>Pseudomonadati</taxon>
        <taxon>Pseudomonadota</taxon>
        <taxon>Alphaproteobacteria</taxon>
        <taxon>Parvularculales</taxon>
        <taxon>Parvularculaceae</taxon>
        <taxon>Hyphococcus</taxon>
    </lineage>
</organism>
<feature type="transmembrane region" description="Helical" evidence="8">
    <location>
        <begin position="171"/>
        <end position="192"/>
    </location>
</feature>
<feature type="transmembrane region" description="Helical" evidence="8">
    <location>
        <begin position="253"/>
        <end position="274"/>
    </location>
</feature>
<feature type="transmembrane region" description="Helical" evidence="8">
    <location>
        <begin position="286"/>
        <end position="304"/>
    </location>
</feature>
<protein>
    <submittedName>
        <fullName evidence="10">TCR/Tet family MFS transporter</fullName>
    </submittedName>
</protein>
<dbReference type="Gene3D" id="1.20.1250.20">
    <property type="entry name" value="MFS general substrate transporter like domains"/>
    <property type="match status" value="1"/>
</dbReference>
<dbReference type="PROSITE" id="PS50850">
    <property type="entry name" value="MFS"/>
    <property type="match status" value="1"/>
</dbReference>
<dbReference type="PROSITE" id="PS00216">
    <property type="entry name" value="SUGAR_TRANSPORT_1"/>
    <property type="match status" value="1"/>
</dbReference>
<dbReference type="CDD" id="cd17388">
    <property type="entry name" value="MFS_TetA"/>
    <property type="match status" value="1"/>
</dbReference>
<evidence type="ECO:0000256" key="3">
    <source>
        <dbReference type="ARBA" id="ARBA00007520"/>
    </source>
</evidence>
<dbReference type="InterPro" id="IPR020846">
    <property type="entry name" value="MFS_dom"/>
</dbReference>
<dbReference type="InterPro" id="IPR036259">
    <property type="entry name" value="MFS_trans_sf"/>
</dbReference>
<evidence type="ECO:0000256" key="2">
    <source>
        <dbReference type="ARBA" id="ARBA00004141"/>
    </source>
</evidence>
<evidence type="ECO:0000313" key="11">
    <source>
        <dbReference type="Proteomes" id="UP001596116"/>
    </source>
</evidence>
<evidence type="ECO:0000256" key="5">
    <source>
        <dbReference type="ARBA" id="ARBA00022692"/>
    </source>
</evidence>
<gene>
    <name evidence="10" type="ORF">ACFMB1_00780</name>
</gene>
<feature type="transmembrane region" description="Helical" evidence="8">
    <location>
        <begin position="348"/>
        <end position="370"/>
    </location>
</feature>
<keyword evidence="6 8" id="KW-1133">Transmembrane helix</keyword>
<feature type="transmembrane region" description="Helical" evidence="8">
    <location>
        <begin position="138"/>
        <end position="159"/>
    </location>
</feature>
<comment type="caution">
    <text evidence="10">The sequence shown here is derived from an EMBL/GenBank/DDBJ whole genome shotgun (WGS) entry which is preliminary data.</text>
</comment>
<evidence type="ECO:0000256" key="8">
    <source>
        <dbReference type="SAM" id="Phobius"/>
    </source>
</evidence>